<dbReference type="AlphaFoldDB" id="A0A7Y3WSJ7"/>
<dbReference type="EMBL" id="JABEYB010000005">
    <property type="protein sequence ID" value="NNU76019.1"/>
    <property type="molecule type" value="Genomic_DNA"/>
</dbReference>
<feature type="transmembrane region" description="Helical" evidence="1">
    <location>
        <begin position="47"/>
        <end position="78"/>
    </location>
</feature>
<evidence type="ECO:0000256" key="1">
    <source>
        <dbReference type="SAM" id="Phobius"/>
    </source>
</evidence>
<sequence>MSSTNIMLGLAIIAIGIYAIMFNKYPGKEMSYENAIKRCNTANERKVTLFDGIFCIIYGVAYITLGMIVLAILLLAYYPVRILFLKLKLI</sequence>
<gene>
    <name evidence="2" type="ORF">HLQ16_08770</name>
</gene>
<comment type="caution">
    <text evidence="2">The sequence shown here is derived from an EMBL/GenBank/DDBJ whole genome shotgun (WGS) entry which is preliminary data.</text>
</comment>
<keyword evidence="1" id="KW-1133">Transmembrane helix</keyword>
<reference evidence="2 3" key="1">
    <citation type="submission" date="2020-05" db="EMBL/GenBank/DDBJ databases">
        <title>Complete genome of Clostridium estertheticum subspecies estertheticum, isolated from Vacuum packed lamb meat from New Zealand imported to Switzerland.</title>
        <authorList>
            <person name="Wambui J."/>
            <person name="Stevens M.J.A."/>
            <person name="Stephan R."/>
        </authorList>
    </citation>
    <scope>NUCLEOTIDE SEQUENCE [LARGE SCALE GENOMIC DNA]</scope>
    <source>
        <strain evidence="2 3">CEST001</strain>
    </source>
</reference>
<feature type="transmembrane region" description="Helical" evidence="1">
    <location>
        <begin position="6"/>
        <end position="26"/>
    </location>
</feature>
<accession>A0A7Y3WSJ7</accession>
<evidence type="ECO:0000313" key="2">
    <source>
        <dbReference type="EMBL" id="NNU76019.1"/>
    </source>
</evidence>
<proteinExistence type="predicted"/>
<evidence type="ECO:0000313" key="3">
    <source>
        <dbReference type="Proteomes" id="UP000531659"/>
    </source>
</evidence>
<evidence type="ECO:0008006" key="4">
    <source>
        <dbReference type="Google" id="ProtNLM"/>
    </source>
</evidence>
<dbReference type="Proteomes" id="UP000531659">
    <property type="component" value="Unassembled WGS sequence"/>
</dbReference>
<protein>
    <recommendedName>
        <fullName evidence="4">DUF3784 domain-containing protein</fullName>
    </recommendedName>
</protein>
<keyword evidence="1" id="KW-0812">Transmembrane</keyword>
<name>A0A7Y3WSJ7_9CLOT</name>
<dbReference type="RefSeq" id="WP_171296742.1">
    <property type="nucleotide sequence ID" value="NZ_CP087098.1"/>
</dbReference>
<organism evidence="2 3">
    <name type="scientific">Clostridium estertheticum</name>
    <dbReference type="NCBI Taxonomy" id="238834"/>
    <lineage>
        <taxon>Bacteria</taxon>
        <taxon>Bacillati</taxon>
        <taxon>Bacillota</taxon>
        <taxon>Clostridia</taxon>
        <taxon>Eubacteriales</taxon>
        <taxon>Clostridiaceae</taxon>
        <taxon>Clostridium</taxon>
    </lineage>
</organism>
<keyword evidence="1" id="KW-0472">Membrane</keyword>